<organism evidence="2 3">
    <name type="scientific">Serratia aquatilis</name>
    <dbReference type="NCBI Taxonomy" id="1737515"/>
    <lineage>
        <taxon>Bacteria</taxon>
        <taxon>Pseudomonadati</taxon>
        <taxon>Pseudomonadota</taxon>
        <taxon>Gammaproteobacteria</taxon>
        <taxon>Enterobacterales</taxon>
        <taxon>Yersiniaceae</taxon>
        <taxon>Serratia</taxon>
    </lineage>
</organism>
<dbReference type="EMBL" id="JBHLXG010000003">
    <property type="protein sequence ID" value="MFC0225029.1"/>
    <property type="molecule type" value="Genomic_DNA"/>
</dbReference>
<sequence>MHTESKRAHLPQNKGLPRFSQREQLGKHPLKLIGTLLLAPLLLMGCTDRVVSSSLSQQQETIPETKVLDYRVVACDALWQLDDKEVLENSLYWLRAMDCSERVGTADARALAKTLPTGNWYNIFKQSILLGNAEPTLAERRQMVDRLNSYRLEFPNSLRPLLQLWRQQQVLQITLSDERARFQHLQESSDNQIEALRQSQNHLQNQLQETSRKLENLTDIERQLSSRKPMPSEMPENSATQPKTDAAGKPAAPAKAAEPEPAPVTESGTALPVEPEDTFVPSPAHKESPAQ</sequence>
<evidence type="ECO:0000256" key="1">
    <source>
        <dbReference type="SAM" id="MobiDB-lite"/>
    </source>
</evidence>
<name>A0ABV6E8B7_9GAMM</name>
<proteinExistence type="predicted"/>
<dbReference type="RefSeq" id="WP_380671950.1">
    <property type="nucleotide sequence ID" value="NZ_CP173186.1"/>
</dbReference>
<accession>A0ABV6E8B7</accession>
<dbReference type="InterPro" id="IPR025262">
    <property type="entry name" value="QseG"/>
</dbReference>
<reference evidence="2 3" key="1">
    <citation type="submission" date="2024-09" db="EMBL/GenBank/DDBJ databases">
        <authorList>
            <person name="Sun Q."/>
            <person name="Mori K."/>
        </authorList>
    </citation>
    <scope>NUCLEOTIDE SEQUENCE [LARGE SCALE GENOMIC DNA]</scope>
    <source>
        <strain evidence="2 3">CCM 8626</strain>
    </source>
</reference>
<feature type="compositionally biased region" description="Low complexity" evidence="1">
    <location>
        <begin position="247"/>
        <end position="256"/>
    </location>
</feature>
<keyword evidence="3" id="KW-1185">Reference proteome</keyword>
<dbReference type="Pfam" id="PF13942">
    <property type="entry name" value="Lipoprotein_20"/>
    <property type="match status" value="1"/>
</dbReference>
<gene>
    <name evidence="2" type="primary">qseG</name>
    <name evidence="2" type="ORF">ACFFJ3_00645</name>
</gene>
<evidence type="ECO:0000313" key="2">
    <source>
        <dbReference type="EMBL" id="MFC0225029.1"/>
    </source>
</evidence>
<keyword evidence="2" id="KW-0449">Lipoprotein</keyword>
<protein>
    <submittedName>
        <fullName evidence="2">Two-component system QseEF-associated lipoprotein QseG</fullName>
    </submittedName>
</protein>
<dbReference type="NCBIfam" id="NF007997">
    <property type="entry name" value="PRK10722.1"/>
    <property type="match status" value="1"/>
</dbReference>
<feature type="region of interest" description="Disordered" evidence="1">
    <location>
        <begin position="224"/>
        <end position="291"/>
    </location>
</feature>
<dbReference type="Proteomes" id="UP001589792">
    <property type="component" value="Unassembled WGS sequence"/>
</dbReference>
<comment type="caution">
    <text evidence="2">The sequence shown here is derived from an EMBL/GenBank/DDBJ whole genome shotgun (WGS) entry which is preliminary data.</text>
</comment>
<evidence type="ECO:0000313" key="3">
    <source>
        <dbReference type="Proteomes" id="UP001589792"/>
    </source>
</evidence>